<protein>
    <submittedName>
        <fullName evidence="2">Uncharacterized protein</fullName>
    </submittedName>
</protein>
<proteinExistence type="predicted"/>
<dbReference type="Proteomes" id="UP000789423">
    <property type="component" value="Unassembled WGS sequence"/>
</dbReference>
<keyword evidence="1" id="KW-1133">Transmembrane helix</keyword>
<organism evidence="2 3">
    <name type="scientific">Bacillus rhizoplanae</name>
    <dbReference type="NCBI Taxonomy" id="2880966"/>
    <lineage>
        <taxon>Bacteria</taxon>
        <taxon>Bacillati</taxon>
        <taxon>Bacillota</taxon>
        <taxon>Bacilli</taxon>
        <taxon>Bacillales</taxon>
        <taxon>Bacillaceae</taxon>
        <taxon>Bacillus</taxon>
    </lineage>
</organism>
<feature type="transmembrane region" description="Helical" evidence="1">
    <location>
        <begin position="12"/>
        <end position="31"/>
    </location>
</feature>
<evidence type="ECO:0000313" key="2">
    <source>
        <dbReference type="EMBL" id="CAG9610958.1"/>
    </source>
</evidence>
<evidence type="ECO:0000313" key="3">
    <source>
        <dbReference type="Proteomes" id="UP000789423"/>
    </source>
</evidence>
<reference evidence="2 3" key="1">
    <citation type="submission" date="2021-10" db="EMBL/GenBank/DDBJ databases">
        <authorList>
            <person name="Criscuolo A."/>
        </authorList>
    </citation>
    <scope>NUCLEOTIDE SEQUENCE [LARGE SCALE GENOMIC DNA]</scope>
    <source>
        <strain evidence="3">CIP 111899</strain>
    </source>
</reference>
<evidence type="ECO:0000256" key="1">
    <source>
        <dbReference type="SAM" id="Phobius"/>
    </source>
</evidence>
<dbReference type="EMBL" id="CAKJTI010000001">
    <property type="protein sequence ID" value="CAG9610958.1"/>
    <property type="molecule type" value="Genomic_DNA"/>
</dbReference>
<keyword evidence="1" id="KW-0472">Membrane</keyword>
<keyword evidence="1" id="KW-0812">Transmembrane</keyword>
<gene>
    <name evidence="2" type="ORF">BACCIP111899_00130</name>
</gene>
<dbReference type="RefSeq" id="WP_230573310.1">
    <property type="nucleotide sequence ID" value="NZ_CAKJTI010000001.1"/>
</dbReference>
<keyword evidence="3" id="KW-1185">Reference proteome</keyword>
<name>A0ABN7ZUM3_9BACI</name>
<feature type="transmembrane region" description="Helical" evidence="1">
    <location>
        <begin position="43"/>
        <end position="62"/>
    </location>
</feature>
<accession>A0ABN7ZUM3</accession>
<comment type="caution">
    <text evidence="2">The sequence shown here is derived from an EMBL/GenBank/DDBJ whole genome shotgun (WGS) entry which is preliminary data.</text>
</comment>
<sequence length="68" mass="7839">METEKRNWLSLLDPACFLLLDTLSVGMIAVFNLQSGIYTELNYVTFVFVILFLLFSGIKGITEKEERF</sequence>